<dbReference type="RefSeq" id="WP_072864953.1">
    <property type="nucleotide sequence ID" value="NZ_FQUI01000023.1"/>
</dbReference>
<organism evidence="2 3">
    <name type="scientific">Marinitoga hydrogenitolerans (strain DSM 16785 / JCM 12826 / AT1271)</name>
    <dbReference type="NCBI Taxonomy" id="1122195"/>
    <lineage>
        <taxon>Bacteria</taxon>
        <taxon>Thermotogati</taxon>
        <taxon>Thermotogota</taxon>
        <taxon>Thermotogae</taxon>
        <taxon>Petrotogales</taxon>
        <taxon>Petrotogaceae</taxon>
        <taxon>Marinitoga</taxon>
    </lineage>
</organism>
<dbReference type="Pfam" id="PF13349">
    <property type="entry name" value="DUF4097"/>
    <property type="match status" value="1"/>
</dbReference>
<reference evidence="2" key="1">
    <citation type="submission" date="2016-11" db="EMBL/GenBank/DDBJ databases">
        <authorList>
            <person name="Varghese N."/>
            <person name="Submissions S."/>
        </authorList>
    </citation>
    <scope>NUCLEOTIDE SEQUENCE [LARGE SCALE GENOMIC DNA]</scope>
    <source>
        <strain evidence="2">DSM 16785</strain>
    </source>
</reference>
<dbReference type="OrthoDB" id="44460at2"/>
<gene>
    <name evidence="2" type="ORF">SAMN02745164_01448</name>
</gene>
<feature type="domain" description="DUF4097" evidence="1">
    <location>
        <begin position="55"/>
        <end position="247"/>
    </location>
</feature>
<proteinExistence type="predicted"/>
<evidence type="ECO:0000313" key="2">
    <source>
        <dbReference type="EMBL" id="SHE93864.1"/>
    </source>
</evidence>
<accession>A0A1M4XJY4</accession>
<comment type="caution">
    <text evidence="2">The sequence shown here is derived from an EMBL/GenBank/DDBJ whole genome shotgun (WGS) entry which is preliminary data.</text>
</comment>
<evidence type="ECO:0000259" key="1">
    <source>
        <dbReference type="Pfam" id="PF13349"/>
    </source>
</evidence>
<protein>
    <submittedName>
        <fullName evidence="2">DUF4097 and DUF4098 domain-containing protein YvlB</fullName>
    </submittedName>
</protein>
<dbReference type="EMBL" id="FQUI01000023">
    <property type="protein sequence ID" value="SHE93864.1"/>
    <property type="molecule type" value="Genomic_DNA"/>
</dbReference>
<sequence length="298" mass="33793">MNGILVPEKKVKGIFLDFINIDIDILYNKDVVFEYEDFPENVKIENYVRDGIWYLKIEQNSNSFISKILGFSFNSFSHGDAKLKINNDIIDLNINSVSGDITLNDVSLEKLFLKTVSGDINIYNSKIKHLEYNSTSGDIETSNSIIDFIKVKTVSGDCEIDYLNSDFACSIKTVSGDIDLFVLGNDEINITKDSSLSGEIHSNIPLKVGGISEKRFINFKSVSGDLTIKSKKEEKHKNKEKKTTETNIESKLFTPEERKILELLKSKKISEEFAVELLENVGYTKEDAEIFLKENIEK</sequence>
<evidence type="ECO:0000313" key="3">
    <source>
        <dbReference type="Proteomes" id="UP000184334"/>
    </source>
</evidence>
<dbReference type="AlphaFoldDB" id="A0A1M4XJY4"/>
<dbReference type="InterPro" id="IPR025164">
    <property type="entry name" value="Toastrack_DUF4097"/>
</dbReference>
<dbReference type="STRING" id="1122195.SAMN02745164_01448"/>
<dbReference type="Proteomes" id="UP000184334">
    <property type="component" value="Unassembled WGS sequence"/>
</dbReference>
<name>A0A1M4XJY4_MARH1</name>
<keyword evidence="3" id="KW-1185">Reference proteome</keyword>